<reference evidence="1 2" key="1">
    <citation type="submission" date="2018-03" db="EMBL/GenBank/DDBJ databases">
        <title>Diverse roseophages infecting R. pomeroyi DSS-3.</title>
        <authorList>
            <person name="Zhan Y."/>
            <person name="Chen F."/>
            <person name="Wommack E.K."/>
            <person name="Nasko D."/>
        </authorList>
    </citation>
    <scope>NUCLEOTIDE SEQUENCE [LARGE SCALE GENOMIC DNA]</scope>
</reference>
<sequence>MKILKIDDKYSVEIDDQNNDRPMNILRHGEQHHAITVDTPNWVVALIYSLTQEEQEKVEITKLDYCRCQKKNVERCACMEDSLSQIR</sequence>
<keyword evidence="2" id="KW-1185">Reference proteome</keyword>
<organism evidence="1 2">
    <name type="scientific">Ruegeria phage vB_RpoP-V12</name>
    <dbReference type="NCBI Taxonomy" id="2218611"/>
    <lineage>
        <taxon>Viruses</taxon>
        <taxon>Duplodnaviria</taxon>
        <taxon>Heunggongvirae</taxon>
        <taxon>Uroviricota</taxon>
        <taxon>Caudoviricetes</taxon>
        <taxon>Schitoviridae</taxon>
        <taxon>Rhodovirinae</taxon>
        <taxon>Aorunvirus</taxon>
        <taxon>Aorunvirus V12</taxon>
    </lineage>
</organism>
<dbReference type="Proteomes" id="UP000251856">
    <property type="component" value="Segment"/>
</dbReference>
<accession>A0A2Z4QFP2</accession>
<gene>
    <name evidence="1" type="ORF">vBRpoPV12_6</name>
</gene>
<protein>
    <submittedName>
        <fullName evidence="1">Uncharacterized protein</fullName>
    </submittedName>
</protein>
<name>A0A2Z4QFP2_9CAUD</name>
<evidence type="ECO:0000313" key="2">
    <source>
        <dbReference type="Proteomes" id="UP000251856"/>
    </source>
</evidence>
<evidence type="ECO:0000313" key="1">
    <source>
        <dbReference type="EMBL" id="AWY08793.1"/>
    </source>
</evidence>
<dbReference type="EMBL" id="MH015250">
    <property type="protein sequence ID" value="AWY08793.1"/>
    <property type="molecule type" value="Genomic_DNA"/>
</dbReference>
<proteinExistence type="predicted"/>